<dbReference type="InterPro" id="IPR029787">
    <property type="entry name" value="Nucleotide_cyclase"/>
</dbReference>
<dbReference type="AlphaFoldDB" id="A0A099I0Y2"/>
<name>A0A099I0Y2_CLOIN</name>
<dbReference type="PANTHER" id="PTHR45138:SF9">
    <property type="entry name" value="DIGUANYLATE CYCLASE DGCM-RELATED"/>
    <property type="match status" value="1"/>
</dbReference>
<organism evidence="1 2">
    <name type="scientific">Clostridium innocuum</name>
    <dbReference type="NCBI Taxonomy" id="1522"/>
    <lineage>
        <taxon>Bacteria</taxon>
        <taxon>Bacillati</taxon>
        <taxon>Bacillota</taxon>
        <taxon>Clostridia</taxon>
        <taxon>Eubacteriales</taxon>
        <taxon>Clostridiaceae</taxon>
        <taxon>Clostridium</taxon>
    </lineage>
</organism>
<dbReference type="Gene3D" id="3.30.70.270">
    <property type="match status" value="1"/>
</dbReference>
<accession>A0A099I0Y2</accession>
<reference evidence="1 2" key="1">
    <citation type="submission" date="2014-08" db="EMBL/GenBank/DDBJ databases">
        <title>Clostridium innocuum, an unnegligible vancomycin-resistant pathogen causing extra-intestinal infections.</title>
        <authorList>
            <person name="Feng Y."/>
            <person name="Chiu C.-H."/>
        </authorList>
    </citation>
    <scope>NUCLEOTIDE SEQUENCE [LARGE SCALE GENOMIC DNA]</scope>
    <source>
        <strain evidence="1 2">AN88</strain>
    </source>
</reference>
<dbReference type="CDD" id="cd01949">
    <property type="entry name" value="GGDEF"/>
    <property type="match status" value="1"/>
</dbReference>
<evidence type="ECO:0000313" key="2">
    <source>
        <dbReference type="Proteomes" id="UP000030008"/>
    </source>
</evidence>
<gene>
    <name evidence="1" type="ORF">CIAN88_21565</name>
</gene>
<dbReference type="FunFam" id="3.30.70.270:FF:000001">
    <property type="entry name" value="Diguanylate cyclase domain protein"/>
    <property type="match status" value="1"/>
</dbReference>
<dbReference type="PROSITE" id="PS50887">
    <property type="entry name" value="GGDEF"/>
    <property type="match status" value="1"/>
</dbReference>
<dbReference type="InterPro" id="IPR000160">
    <property type="entry name" value="GGDEF_dom"/>
</dbReference>
<dbReference type="Pfam" id="PF00990">
    <property type="entry name" value="GGDEF"/>
    <property type="match status" value="1"/>
</dbReference>
<comment type="caution">
    <text evidence="1">The sequence shown here is derived from an EMBL/GenBank/DDBJ whole genome shotgun (WGS) entry which is preliminary data.</text>
</comment>
<dbReference type="InterPro" id="IPR035965">
    <property type="entry name" value="PAS-like_dom_sf"/>
</dbReference>
<dbReference type="PANTHER" id="PTHR45138">
    <property type="entry name" value="REGULATORY COMPONENTS OF SENSORY TRANSDUCTION SYSTEM"/>
    <property type="match status" value="1"/>
</dbReference>
<dbReference type="SUPFAM" id="SSF55073">
    <property type="entry name" value="Nucleotide cyclase"/>
    <property type="match status" value="1"/>
</dbReference>
<proteinExistence type="predicted"/>
<dbReference type="NCBIfam" id="TIGR00254">
    <property type="entry name" value="GGDEF"/>
    <property type="match status" value="1"/>
</dbReference>
<dbReference type="SMART" id="SM00267">
    <property type="entry name" value="GGDEF"/>
    <property type="match status" value="1"/>
</dbReference>
<dbReference type="InterPro" id="IPR050469">
    <property type="entry name" value="Diguanylate_Cyclase"/>
</dbReference>
<dbReference type="SUPFAM" id="SSF55785">
    <property type="entry name" value="PYP-like sensor domain (PAS domain)"/>
    <property type="match status" value="1"/>
</dbReference>
<dbReference type="RefSeq" id="WP_044908169.1">
    <property type="nucleotide sequence ID" value="NZ_JAHOLM010000023.1"/>
</dbReference>
<dbReference type="Gene3D" id="3.30.450.20">
    <property type="entry name" value="PAS domain"/>
    <property type="match status" value="1"/>
</dbReference>
<dbReference type="InterPro" id="IPR043128">
    <property type="entry name" value="Rev_trsase/Diguanyl_cyclase"/>
</dbReference>
<sequence>MLDEQEQFLLHQIRILLKQLDERQTKQKDEEKPENKDDRYRTLLQLSCKNIWEFDPLTQMVSITCQDGRVIINSFRMLMQGVNAQDHKRIKEAVHRIMLGESEKEYFSYQRECRSGEIRFYEVGAHAYWVNGNLHIIGVTRSVRAMEERIERVLHEQEKFDLLLSMANMYIWEYDVGKREFSANQSLCDKLGLPMRSYTVEQLNELLQIHQMPVLLERIERKALSEHAVIHLKNIQTSFDLIFETNFKGLPDKNGNIKVVLGTMNDITEKELLKTSASRDPLIGCFNRRSGDMTLVSTFQKFQNGEDFYTIIFFDVDDFKKVNDRYGHDMGDYVLRHVCEQIEKEIRSSDMLFRWGGDEFLLICSGISKENIYAYIERLRRLIESSDFVFDGNRVQVTLSIGAAYYYKSDHDYQDALKRADRSVYKAKLAGRNKVCVLK</sequence>
<protein>
    <submittedName>
        <fullName evidence="1">Diguanylate cyclase</fullName>
    </submittedName>
</protein>
<dbReference type="Proteomes" id="UP000030008">
    <property type="component" value="Unassembled WGS sequence"/>
</dbReference>
<dbReference type="EMBL" id="JQIF01000131">
    <property type="protein sequence ID" value="KGJ51261.1"/>
    <property type="molecule type" value="Genomic_DNA"/>
</dbReference>
<evidence type="ECO:0000313" key="1">
    <source>
        <dbReference type="EMBL" id="KGJ51261.1"/>
    </source>
</evidence>
<dbReference type="GO" id="GO:0052621">
    <property type="term" value="F:diguanylate cyclase activity"/>
    <property type="evidence" value="ECO:0007669"/>
    <property type="project" value="TreeGrafter"/>
</dbReference>